<name>A0A2H3CQ41_ARMGA</name>
<gene>
    <name evidence="2" type="ORF">ARMGADRAFT_593188</name>
</gene>
<dbReference type="OrthoDB" id="3064378at2759"/>
<evidence type="ECO:0000313" key="2">
    <source>
        <dbReference type="EMBL" id="PBK85171.1"/>
    </source>
</evidence>
<accession>A0A2H3CQ41</accession>
<keyword evidence="3" id="KW-1185">Reference proteome</keyword>
<protein>
    <submittedName>
        <fullName evidence="2">Uncharacterized protein</fullName>
    </submittedName>
</protein>
<proteinExistence type="predicted"/>
<dbReference type="Proteomes" id="UP000217790">
    <property type="component" value="Unassembled WGS sequence"/>
</dbReference>
<reference evidence="3" key="1">
    <citation type="journal article" date="2017" name="Nat. Ecol. Evol.">
        <title>Genome expansion and lineage-specific genetic innovations in the forest pathogenic fungi Armillaria.</title>
        <authorList>
            <person name="Sipos G."/>
            <person name="Prasanna A.N."/>
            <person name="Walter M.C."/>
            <person name="O'Connor E."/>
            <person name="Balint B."/>
            <person name="Krizsan K."/>
            <person name="Kiss B."/>
            <person name="Hess J."/>
            <person name="Varga T."/>
            <person name="Slot J."/>
            <person name="Riley R."/>
            <person name="Boka B."/>
            <person name="Rigling D."/>
            <person name="Barry K."/>
            <person name="Lee J."/>
            <person name="Mihaltcheva S."/>
            <person name="LaButti K."/>
            <person name="Lipzen A."/>
            <person name="Waldron R."/>
            <person name="Moloney N.M."/>
            <person name="Sperisen C."/>
            <person name="Kredics L."/>
            <person name="Vagvoelgyi C."/>
            <person name="Patrignani A."/>
            <person name="Fitzpatrick D."/>
            <person name="Nagy I."/>
            <person name="Doyle S."/>
            <person name="Anderson J.B."/>
            <person name="Grigoriev I.V."/>
            <person name="Gueldener U."/>
            <person name="Muensterkoetter M."/>
            <person name="Nagy L.G."/>
        </authorList>
    </citation>
    <scope>NUCLEOTIDE SEQUENCE [LARGE SCALE GENOMIC DNA]</scope>
    <source>
        <strain evidence="3">Ar21-2</strain>
    </source>
</reference>
<dbReference type="AlphaFoldDB" id="A0A2H3CQ41"/>
<sequence>MNNRSCDRSFGSPSPSDCEHTPTYKASKWSSPGCVCKQKFFFQTSFDFLVRRFLVFAPPTVAAPQPERHSELVPIVDASICREWPKRSEEPNVPFCRRRERREG</sequence>
<dbReference type="InParanoid" id="A0A2H3CQ41"/>
<organism evidence="2 3">
    <name type="scientific">Armillaria gallica</name>
    <name type="common">Bulbous honey fungus</name>
    <name type="synonym">Armillaria bulbosa</name>
    <dbReference type="NCBI Taxonomy" id="47427"/>
    <lineage>
        <taxon>Eukaryota</taxon>
        <taxon>Fungi</taxon>
        <taxon>Dikarya</taxon>
        <taxon>Basidiomycota</taxon>
        <taxon>Agaricomycotina</taxon>
        <taxon>Agaricomycetes</taxon>
        <taxon>Agaricomycetidae</taxon>
        <taxon>Agaricales</taxon>
        <taxon>Marasmiineae</taxon>
        <taxon>Physalacriaceae</taxon>
        <taxon>Armillaria</taxon>
    </lineage>
</organism>
<evidence type="ECO:0000256" key="1">
    <source>
        <dbReference type="SAM" id="MobiDB-lite"/>
    </source>
</evidence>
<feature type="region of interest" description="Disordered" evidence="1">
    <location>
        <begin position="1"/>
        <end position="30"/>
    </location>
</feature>
<dbReference type="EMBL" id="KZ293693">
    <property type="protein sequence ID" value="PBK85171.1"/>
    <property type="molecule type" value="Genomic_DNA"/>
</dbReference>
<evidence type="ECO:0000313" key="3">
    <source>
        <dbReference type="Proteomes" id="UP000217790"/>
    </source>
</evidence>